<feature type="transmembrane region" description="Helical" evidence="1">
    <location>
        <begin position="91"/>
        <end position="112"/>
    </location>
</feature>
<dbReference type="Pfam" id="PF04657">
    <property type="entry name" value="DMT_YdcZ"/>
    <property type="match status" value="1"/>
</dbReference>
<keyword evidence="1" id="KW-0472">Membrane</keyword>
<dbReference type="AlphaFoldDB" id="A0A1D7XJB5"/>
<dbReference type="OrthoDB" id="1654616at2"/>
<dbReference type="EMBL" id="CP017253">
    <property type="protein sequence ID" value="AOR23422.1"/>
    <property type="molecule type" value="Genomic_DNA"/>
</dbReference>
<gene>
    <name evidence="2" type="ORF">BGI42_06580</name>
</gene>
<dbReference type="KEGG" id="ctae:BGI42_06580"/>
<keyword evidence="1" id="KW-1133">Transmembrane helix</keyword>
<dbReference type="Proteomes" id="UP000094652">
    <property type="component" value="Chromosome"/>
</dbReference>
<keyword evidence="3" id="KW-1185">Reference proteome</keyword>
<evidence type="ECO:0000313" key="2">
    <source>
        <dbReference type="EMBL" id="AOR23422.1"/>
    </source>
</evidence>
<dbReference type="RefSeq" id="WP_069679573.1">
    <property type="nucleotide sequence ID" value="NZ_CP017253.2"/>
</dbReference>
<feature type="transmembrane region" description="Helical" evidence="1">
    <location>
        <begin position="35"/>
        <end position="52"/>
    </location>
</feature>
<dbReference type="GO" id="GO:0005886">
    <property type="term" value="C:plasma membrane"/>
    <property type="evidence" value="ECO:0007669"/>
    <property type="project" value="TreeGrafter"/>
</dbReference>
<accession>A0A1D7XJB5</accession>
<reference evidence="3" key="1">
    <citation type="submission" date="2016-09" db="EMBL/GenBank/DDBJ databases">
        <title>Genomics of Clostridium taeniosporum, an organism which forms endospores with ribbon-like appendages.</title>
        <authorList>
            <person name="Walker J.R."/>
        </authorList>
    </citation>
    <scope>NUCLEOTIDE SEQUENCE [LARGE SCALE GENOMIC DNA]</scope>
    <source>
        <strain evidence="3">1/k</strain>
    </source>
</reference>
<evidence type="ECO:0000313" key="3">
    <source>
        <dbReference type="Proteomes" id="UP000094652"/>
    </source>
</evidence>
<evidence type="ECO:0000256" key="1">
    <source>
        <dbReference type="SAM" id="Phobius"/>
    </source>
</evidence>
<protein>
    <submittedName>
        <fullName evidence="2">EamA-like transporter family protein</fullName>
    </submittedName>
</protein>
<sequence length="151" mass="17098">MLYILMSILAGVIIVISRILNTKLSEKIGLIESSYFNYFTGSITSIIFFFIMKEKFVFTSLNNIPFYAYLGGFLGVSIVILNSVVTPKMSAFYVTLLIFVAQLFTGIALDWLIFKQFPLNKIIGGLIVIIGLAYNMNIDYNYSKINIEEEN</sequence>
<name>A0A1D7XJB5_9CLOT</name>
<dbReference type="PANTHER" id="PTHR34821">
    <property type="entry name" value="INNER MEMBRANE PROTEIN YDCZ"/>
    <property type="match status" value="1"/>
</dbReference>
<feature type="transmembrane region" description="Helical" evidence="1">
    <location>
        <begin position="119"/>
        <end position="136"/>
    </location>
</feature>
<feature type="transmembrane region" description="Helical" evidence="1">
    <location>
        <begin position="64"/>
        <end position="85"/>
    </location>
</feature>
<dbReference type="PANTHER" id="PTHR34821:SF2">
    <property type="entry name" value="INNER MEMBRANE PROTEIN YDCZ"/>
    <property type="match status" value="1"/>
</dbReference>
<proteinExistence type="predicted"/>
<keyword evidence="1" id="KW-0812">Transmembrane</keyword>
<dbReference type="InterPro" id="IPR006750">
    <property type="entry name" value="YdcZ"/>
</dbReference>
<organism evidence="2 3">
    <name type="scientific">Clostridium taeniosporum</name>
    <dbReference type="NCBI Taxonomy" id="394958"/>
    <lineage>
        <taxon>Bacteria</taxon>
        <taxon>Bacillati</taxon>
        <taxon>Bacillota</taxon>
        <taxon>Clostridia</taxon>
        <taxon>Eubacteriales</taxon>
        <taxon>Clostridiaceae</taxon>
        <taxon>Clostridium</taxon>
    </lineage>
</organism>
<dbReference type="STRING" id="394958.BGI42_06580"/>